<keyword evidence="12" id="KW-1185">Reference proteome</keyword>
<comment type="subcellular location">
    <subcellularLocation>
        <location evidence="1 10">Cell membrane</location>
        <topology evidence="1 10">Multi-pass membrane protein</topology>
    </subcellularLocation>
</comment>
<evidence type="ECO:0000256" key="9">
    <source>
        <dbReference type="ARBA" id="ARBA00023224"/>
    </source>
</evidence>
<keyword evidence="9 10" id="KW-0807">Transducer</keyword>
<feature type="transmembrane region" description="Helical" evidence="10">
    <location>
        <begin position="172"/>
        <end position="200"/>
    </location>
</feature>
<keyword evidence="8 10" id="KW-0675">Receptor</keyword>
<dbReference type="GO" id="GO:0005886">
    <property type="term" value="C:plasma membrane"/>
    <property type="evidence" value="ECO:0007669"/>
    <property type="project" value="UniProtKB-SubCell"/>
</dbReference>
<dbReference type="GO" id="GO:0007165">
    <property type="term" value="P:signal transduction"/>
    <property type="evidence" value="ECO:0007669"/>
    <property type="project" value="UniProtKB-KW"/>
</dbReference>
<accession>A0A9P0MKW9</accession>
<keyword evidence="7 10" id="KW-0472">Membrane</keyword>
<evidence type="ECO:0000256" key="6">
    <source>
        <dbReference type="ARBA" id="ARBA00022989"/>
    </source>
</evidence>
<evidence type="ECO:0000256" key="5">
    <source>
        <dbReference type="ARBA" id="ARBA00022725"/>
    </source>
</evidence>
<dbReference type="PANTHER" id="PTHR21137">
    <property type="entry name" value="ODORANT RECEPTOR"/>
    <property type="match status" value="1"/>
</dbReference>
<dbReference type="Pfam" id="PF02949">
    <property type="entry name" value="7tm_6"/>
    <property type="match status" value="1"/>
</dbReference>
<organism evidence="11 12">
    <name type="scientific">Nezara viridula</name>
    <name type="common">Southern green stink bug</name>
    <name type="synonym">Cimex viridulus</name>
    <dbReference type="NCBI Taxonomy" id="85310"/>
    <lineage>
        <taxon>Eukaryota</taxon>
        <taxon>Metazoa</taxon>
        <taxon>Ecdysozoa</taxon>
        <taxon>Arthropoda</taxon>
        <taxon>Hexapoda</taxon>
        <taxon>Insecta</taxon>
        <taxon>Pterygota</taxon>
        <taxon>Neoptera</taxon>
        <taxon>Paraneoptera</taxon>
        <taxon>Hemiptera</taxon>
        <taxon>Heteroptera</taxon>
        <taxon>Panheteroptera</taxon>
        <taxon>Pentatomomorpha</taxon>
        <taxon>Pentatomoidea</taxon>
        <taxon>Pentatomidae</taxon>
        <taxon>Pentatominae</taxon>
        <taxon>Nezara</taxon>
    </lineage>
</organism>
<keyword evidence="5 10" id="KW-0552">Olfaction</keyword>
<keyword evidence="4 10" id="KW-0812">Transmembrane</keyword>
<reference evidence="11" key="1">
    <citation type="submission" date="2022-01" db="EMBL/GenBank/DDBJ databases">
        <authorList>
            <person name="King R."/>
        </authorList>
    </citation>
    <scope>NUCLEOTIDE SEQUENCE</scope>
</reference>
<dbReference type="EMBL" id="OV725079">
    <property type="protein sequence ID" value="CAH1395546.1"/>
    <property type="molecule type" value="Genomic_DNA"/>
</dbReference>
<evidence type="ECO:0000256" key="2">
    <source>
        <dbReference type="ARBA" id="ARBA00022475"/>
    </source>
</evidence>
<keyword evidence="2" id="KW-1003">Cell membrane</keyword>
<gene>
    <name evidence="11" type="ORF">NEZAVI_LOCUS5799</name>
</gene>
<comment type="caution">
    <text evidence="10">Lacks conserved residue(s) required for the propagation of feature annotation.</text>
</comment>
<evidence type="ECO:0000313" key="11">
    <source>
        <dbReference type="EMBL" id="CAH1395546.1"/>
    </source>
</evidence>
<keyword evidence="3 10" id="KW-0716">Sensory transduction</keyword>
<evidence type="ECO:0000256" key="3">
    <source>
        <dbReference type="ARBA" id="ARBA00022606"/>
    </source>
</evidence>
<dbReference type="InterPro" id="IPR004117">
    <property type="entry name" value="7tm6_olfct_rcpt"/>
</dbReference>
<evidence type="ECO:0000256" key="4">
    <source>
        <dbReference type="ARBA" id="ARBA00022692"/>
    </source>
</evidence>
<comment type="similarity">
    <text evidence="10">Belongs to the insect chemoreceptor superfamily. Heteromeric odorant receptor channel (TC 1.A.69) family.</text>
</comment>
<dbReference type="OrthoDB" id="6622932at2759"/>
<dbReference type="AlphaFoldDB" id="A0A9P0MKW9"/>
<keyword evidence="6 10" id="KW-1133">Transmembrane helix</keyword>
<protein>
    <recommendedName>
        <fullName evidence="10">Odorant receptor</fullName>
    </recommendedName>
</protein>
<feature type="transmembrane region" description="Helical" evidence="10">
    <location>
        <begin position="48"/>
        <end position="71"/>
    </location>
</feature>
<dbReference type="PANTHER" id="PTHR21137:SF35">
    <property type="entry name" value="ODORANT RECEPTOR 19A-RELATED"/>
    <property type="match status" value="1"/>
</dbReference>
<evidence type="ECO:0000256" key="10">
    <source>
        <dbReference type="RuleBase" id="RU351113"/>
    </source>
</evidence>
<evidence type="ECO:0000313" key="12">
    <source>
        <dbReference type="Proteomes" id="UP001152798"/>
    </source>
</evidence>
<feature type="transmembrane region" description="Helical" evidence="10">
    <location>
        <begin position="113"/>
        <end position="135"/>
    </location>
</feature>
<feature type="transmembrane region" description="Helical" evidence="10">
    <location>
        <begin position="274"/>
        <end position="295"/>
    </location>
</feature>
<sequence>MQISCIYVKLDGRNRVLSLLQWTFYVSVLTYHYALLCMSTIHMIDINMVLFCQSTHFTLLVQLTIILLVCLQTKHRQMTLFHKLLIHDFFDYQEPPAEGDDVLRTSMVRERRILSSIPVAVALAAGAVLVIAPIVDKQAALFDFDTMSETFSTHLPYPYAKYFYQTREGFNYYFALGGQLIIGGLLTVVIGSGGFLFLNLSLNLTLQLKLLQNSLDQIETRAENMCQRFFGKMKRDTTTQYDDYHFAYCYGECLRKNFKHHQIILRAFNYTEEIVSIPVFLAYMTGTIVIALSLISAGSADELPGTTVASMVLCGVEIGYMFLFSVFGQRLADLVMHYFIIRIIIINFLKHII</sequence>
<feature type="transmembrane region" description="Helical" evidence="10">
    <location>
        <begin position="22"/>
        <end position="42"/>
    </location>
</feature>
<dbReference type="GO" id="GO:0005549">
    <property type="term" value="F:odorant binding"/>
    <property type="evidence" value="ECO:0007669"/>
    <property type="project" value="InterPro"/>
</dbReference>
<evidence type="ECO:0000256" key="1">
    <source>
        <dbReference type="ARBA" id="ARBA00004651"/>
    </source>
</evidence>
<dbReference type="GO" id="GO:0004984">
    <property type="term" value="F:olfactory receptor activity"/>
    <property type="evidence" value="ECO:0007669"/>
    <property type="project" value="InterPro"/>
</dbReference>
<evidence type="ECO:0000256" key="8">
    <source>
        <dbReference type="ARBA" id="ARBA00023170"/>
    </source>
</evidence>
<proteinExistence type="inferred from homology"/>
<dbReference type="Proteomes" id="UP001152798">
    <property type="component" value="Chromosome 3"/>
</dbReference>
<name>A0A9P0MKW9_NEZVI</name>
<evidence type="ECO:0000256" key="7">
    <source>
        <dbReference type="ARBA" id="ARBA00023136"/>
    </source>
</evidence>
<feature type="transmembrane region" description="Helical" evidence="10">
    <location>
        <begin position="307"/>
        <end position="327"/>
    </location>
</feature>